<evidence type="ECO:0000313" key="2">
    <source>
        <dbReference type="EMBL" id="GFH21615.1"/>
    </source>
</evidence>
<protein>
    <submittedName>
        <fullName evidence="2">U-box domain-containing protein</fullName>
    </submittedName>
</protein>
<feature type="transmembrane region" description="Helical" evidence="1">
    <location>
        <begin position="71"/>
        <end position="87"/>
    </location>
</feature>
<keyword evidence="1" id="KW-0812">Transmembrane</keyword>
<sequence length="101" mass="10617">MLAVVSRGILLAFAAALAHSFIDSVRKVASQNRHLSVTSLVCLVAIIDAVLSCTGVALAGGFNDLHFGSPYVFGAAVVSSSALLLYSKGRCPQQLVWQAWL</sequence>
<evidence type="ECO:0000256" key="1">
    <source>
        <dbReference type="SAM" id="Phobius"/>
    </source>
</evidence>
<keyword evidence="3" id="KW-1185">Reference proteome</keyword>
<organism evidence="2 3">
    <name type="scientific">Haematococcus lacustris</name>
    <name type="common">Green alga</name>
    <name type="synonym">Haematococcus pluvialis</name>
    <dbReference type="NCBI Taxonomy" id="44745"/>
    <lineage>
        <taxon>Eukaryota</taxon>
        <taxon>Viridiplantae</taxon>
        <taxon>Chlorophyta</taxon>
        <taxon>core chlorophytes</taxon>
        <taxon>Chlorophyceae</taxon>
        <taxon>CS clade</taxon>
        <taxon>Chlamydomonadales</taxon>
        <taxon>Haematococcaceae</taxon>
        <taxon>Haematococcus</taxon>
    </lineage>
</organism>
<keyword evidence="1" id="KW-1133">Transmembrane helix</keyword>
<reference evidence="2 3" key="1">
    <citation type="submission" date="2020-02" db="EMBL/GenBank/DDBJ databases">
        <title>Draft genome sequence of Haematococcus lacustris strain NIES-144.</title>
        <authorList>
            <person name="Morimoto D."/>
            <person name="Nakagawa S."/>
            <person name="Yoshida T."/>
            <person name="Sawayama S."/>
        </authorList>
    </citation>
    <scope>NUCLEOTIDE SEQUENCE [LARGE SCALE GENOMIC DNA]</scope>
    <source>
        <strain evidence="2 3">NIES-144</strain>
    </source>
</reference>
<gene>
    <name evidence="2" type="ORF">HaLaN_18956</name>
</gene>
<comment type="caution">
    <text evidence="2">The sequence shown here is derived from an EMBL/GenBank/DDBJ whole genome shotgun (WGS) entry which is preliminary data.</text>
</comment>
<evidence type="ECO:0000313" key="3">
    <source>
        <dbReference type="Proteomes" id="UP000485058"/>
    </source>
</evidence>
<name>A0A699ZI29_HAELA</name>
<keyword evidence="1" id="KW-0472">Membrane</keyword>
<dbReference type="Proteomes" id="UP000485058">
    <property type="component" value="Unassembled WGS sequence"/>
</dbReference>
<feature type="transmembrane region" description="Helical" evidence="1">
    <location>
        <begin position="34"/>
        <end position="59"/>
    </location>
</feature>
<accession>A0A699ZI29</accession>
<proteinExistence type="predicted"/>
<dbReference type="EMBL" id="BLLF01001866">
    <property type="protein sequence ID" value="GFH21615.1"/>
    <property type="molecule type" value="Genomic_DNA"/>
</dbReference>
<dbReference type="AlphaFoldDB" id="A0A699ZI29"/>